<sequence length="396" mass="43784">MQQPTLQAAFRKVKITPEETAPLQGYDPSVHIASPEKDILDDLYARVLVVDDGETRQVIVSMDCCLTNEEPFEAVYMEAGKWVNRRLHQTFPAGTRARWADAAGVEEASVSVHATHTHSAPEHFGEKYTIRIDEAILDAISGLQPVRIRAASGAFDVSVNRRPQLQHNDSLEIDRTWQVVVFETYDGRALGAIVNGAVHPTLLMNPFNRVSSEFVGLAMSEFEREKGEGFVSLFIQGFSADAGPIHHYRTEKYDTYPWVKELGHKLYESITQLTENLQFLAEAPLKSTEKIIGLPTKDGYIKPSVDVRLHGVRIGDLLLCSVSAEVFNGYIGYIKAHSPAACTMFAGIANGCCGYLPTPEAFGDGLEGYEMIVTPYKVEACELFIQSAIELVESLA</sequence>
<dbReference type="EMBL" id="JAGGLB010000058">
    <property type="protein sequence ID" value="MBP1996848.1"/>
    <property type="molecule type" value="Genomic_DNA"/>
</dbReference>
<name>A0ABS4JAH6_9BACL</name>
<dbReference type="RefSeq" id="WP_209979647.1">
    <property type="nucleotide sequence ID" value="NZ_JAGGLB010000058.1"/>
</dbReference>
<reference evidence="1 2" key="1">
    <citation type="submission" date="2021-03" db="EMBL/GenBank/DDBJ databases">
        <title>Genomic Encyclopedia of Type Strains, Phase IV (KMG-IV): sequencing the most valuable type-strain genomes for metagenomic binning, comparative biology and taxonomic classification.</title>
        <authorList>
            <person name="Goeker M."/>
        </authorList>
    </citation>
    <scope>NUCLEOTIDE SEQUENCE [LARGE SCALE GENOMIC DNA]</scope>
    <source>
        <strain evidence="1 2">DSM 26048</strain>
    </source>
</reference>
<comment type="caution">
    <text evidence="1">The sequence shown here is derived from an EMBL/GenBank/DDBJ whole genome shotgun (WGS) entry which is preliminary data.</text>
</comment>
<proteinExistence type="predicted"/>
<organism evidence="1 2">
    <name type="scientific">Paenibacillus eucommiae</name>
    <dbReference type="NCBI Taxonomy" id="1355755"/>
    <lineage>
        <taxon>Bacteria</taxon>
        <taxon>Bacillati</taxon>
        <taxon>Bacillota</taxon>
        <taxon>Bacilli</taxon>
        <taxon>Bacillales</taxon>
        <taxon>Paenibacillaceae</taxon>
        <taxon>Paenibacillus</taxon>
    </lineage>
</organism>
<keyword evidence="2" id="KW-1185">Reference proteome</keyword>
<evidence type="ECO:0000313" key="2">
    <source>
        <dbReference type="Proteomes" id="UP001519287"/>
    </source>
</evidence>
<accession>A0ABS4JAH6</accession>
<protein>
    <submittedName>
        <fullName evidence="1">Uncharacterized protein</fullName>
    </submittedName>
</protein>
<gene>
    <name evidence="1" type="ORF">J2Z66_008508</name>
</gene>
<dbReference type="Proteomes" id="UP001519287">
    <property type="component" value="Unassembled WGS sequence"/>
</dbReference>
<evidence type="ECO:0000313" key="1">
    <source>
        <dbReference type="EMBL" id="MBP1996848.1"/>
    </source>
</evidence>